<dbReference type="Gene3D" id="3.30.450.20">
    <property type="entry name" value="PAS domain"/>
    <property type="match status" value="2"/>
</dbReference>
<dbReference type="Gene3D" id="1.10.287.130">
    <property type="match status" value="1"/>
</dbReference>
<dbReference type="STRING" id="1499967.U27_05449"/>
<feature type="domain" description="Histidine kinase" evidence="8">
    <location>
        <begin position="456"/>
        <end position="674"/>
    </location>
</feature>
<dbReference type="AlphaFoldDB" id="A0A081C1M0"/>
<proteinExistence type="predicted"/>
<gene>
    <name evidence="12" type="ORF">U27_05449</name>
</gene>
<dbReference type="SUPFAM" id="SSF55785">
    <property type="entry name" value="PYP-like sensor domain (PAS domain)"/>
    <property type="match status" value="2"/>
</dbReference>
<evidence type="ECO:0000259" key="9">
    <source>
        <dbReference type="PROSITE" id="PS50110"/>
    </source>
</evidence>
<feature type="domain" description="Response regulatory" evidence="9">
    <location>
        <begin position="7"/>
        <end position="126"/>
    </location>
</feature>
<dbReference type="InterPro" id="IPR052162">
    <property type="entry name" value="Sensor_kinase/Photoreceptor"/>
</dbReference>
<dbReference type="InterPro" id="IPR013767">
    <property type="entry name" value="PAS_fold"/>
</dbReference>
<keyword evidence="13" id="KW-1185">Reference proteome</keyword>
<evidence type="ECO:0000256" key="7">
    <source>
        <dbReference type="SAM" id="Coils"/>
    </source>
</evidence>
<dbReference type="SUPFAM" id="SSF52172">
    <property type="entry name" value="CheY-like"/>
    <property type="match status" value="1"/>
</dbReference>
<dbReference type="InterPro" id="IPR000014">
    <property type="entry name" value="PAS"/>
</dbReference>
<protein>
    <recommendedName>
        <fullName evidence="2">histidine kinase</fullName>
        <ecNumber evidence="2">2.7.13.3</ecNumber>
    </recommendedName>
</protein>
<dbReference type="PANTHER" id="PTHR43304">
    <property type="entry name" value="PHYTOCHROME-LIKE PROTEIN CPH1"/>
    <property type="match status" value="1"/>
</dbReference>
<evidence type="ECO:0000259" key="8">
    <source>
        <dbReference type="PROSITE" id="PS50109"/>
    </source>
</evidence>
<dbReference type="CDD" id="cd00082">
    <property type="entry name" value="HisKA"/>
    <property type="match status" value="1"/>
</dbReference>
<dbReference type="InterPro" id="IPR001610">
    <property type="entry name" value="PAC"/>
</dbReference>
<dbReference type="InterPro" id="IPR004358">
    <property type="entry name" value="Sig_transdc_His_kin-like_C"/>
</dbReference>
<dbReference type="SMART" id="SM00387">
    <property type="entry name" value="HATPase_c"/>
    <property type="match status" value="1"/>
</dbReference>
<feature type="domain" description="PAS" evidence="10">
    <location>
        <begin position="307"/>
        <end position="359"/>
    </location>
</feature>
<dbReference type="eggNOG" id="COG2205">
    <property type="taxonomic scope" value="Bacteria"/>
</dbReference>
<dbReference type="PROSITE" id="PS50112">
    <property type="entry name" value="PAS"/>
    <property type="match status" value="2"/>
</dbReference>
<accession>A0A081C1M0</accession>
<evidence type="ECO:0000313" key="12">
    <source>
        <dbReference type="EMBL" id="GAK58475.1"/>
    </source>
</evidence>
<dbReference type="PRINTS" id="PR00344">
    <property type="entry name" value="BCTRLSENSOR"/>
</dbReference>
<dbReference type="Gene3D" id="3.30.565.10">
    <property type="entry name" value="Histidine kinase-like ATPase, C-terminal domain"/>
    <property type="match status" value="1"/>
</dbReference>
<dbReference type="GO" id="GO:0000155">
    <property type="term" value="F:phosphorelay sensor kinase activity"/>
    <property type="evidence" value="ECO:0007669"/>
    <property type="project" value="InterPro"/>
</dbReference>
<organism evidence="12">
    <name type="scientific">Vecturithrix granuli</name>
    <dbReference type="NCBI Taxonomy" id="1499967"/>
    <lineage>
        <taxon>Bacteria</taxon>
        <taxon>Candidatus Moduliflexota</taxon>
        <taxon>Candidatus Vecturitrichia</taxon>
        <taxon>Candidatus Vecturitrichales</taxon>
        <taxon>Candidatus Vecturitrichaceae</taxon>
        <taxon>Candidatus Vecturithrix</taxon>
    </lineage>
</organism>
<evidence type="ECO:0000259" key="11">
    <source>
        <dbReference type="PROSITE" id="PS50113"/>
    </source>
</evidence>
<dbReference type="InterPro" id="IPR036097">
    <property type="entry name" value="HisK_dim/P_sf"/>
</dbReference>
<dbReference type="EC" id="2.7.13.3" evidence="2"/>
<evidence type="ECO:0000313" key="13">
    <source>
        <dbReference type="Proteomes" id="UP000030661"/>
    </source>
</evidence>
<feature type="coiled-coil region" evidence="7">
    <location>
        <begin position="258"/>
        <end position="317"/>
    </location>
</feature>
<dbReference type="InterPro" id="IPR011006">
    <property type="entry name" value="CheY-like_superfamily"/>
</dbReference>
<dbReference type="Proteomes" id="UP000030661">
    <property type="component" value="Unassembled WGS sequence"/>
</dbReference>
<feature type="domain" description="PAC" evidence="11">
    <location>
        <begin position="379"/>
        <end position="431"/>
    </location>
</feature>
<dbReference type="PROSITE" id="PS50110">
    <property type="entry name" value="RESPONSE_REGULATORY"/>
    <property type="match status" value="1"/>
</dbReference>
<dbReference type="Pfam" id="PF00989">
    <property type="entry name" value="PAS"/>
    <property type="match status" value="1"/>
</dbReference>
<keyword evidence="4" id="KW-0808">Transferase</keyword>
<name>A0A081C1M0_VECG1</name>
<sequence length="682" mass="77407">MPNMPIIIVVVNHNTELQWLISQIFHDSIEAGDLEFVYFSETSEAVHYLVNHPQASILLAEVDSAHPGEQTLLATVHEYSPLLPVILIVPDEEMSFIRSLMNQGAYDFLMQPVDQEDLSRTIDKAIRYTRRVEEHGIPSIILENQLAQLKKAIDTMRLGVTISDLQGQIVYANPADARMHGYALDELLGKDVGVYAPPELRQPMALEEIAQCQGSIRESVNIRKDGSQFPVWLISDIIKDAEGTPVAIVTSCEDITERKHVEAELEQHRHNLEDLITERTKELRVINAELQQEIAERKKAEDALRESELEYRSLFENLPDLFYRLDRAGHLLLVSPSITQFLGYAPEEAIGLHLANEILVYPEQWKDFQLLMEADGHLENFEILLKRKDGSFEWGNANAKWYTDHEGQIAGFEGIIRDISIRKQAEIELLVAHDELQKTNVQLQELNASKDKFFSIISHDLRSQFATLLGFTEIIENRIETYNPKRLKELIKKLKNSAEQLYELFENLLTWSRVQRGAMHHDPKKIHLFVLAEANLKMMQPKAELKQIDLRNNVAKDIQAYADSGMLNTVIRNLLSNALKFTDSGGIITIAAISQEQQIEMSIADTGHGIDEKAKDLLFRMDKTYTTTGTAGEHGTGLGLILCQDLVEKNGGRIWVESEPGKGTTFFFSMPRFAEENPEPPL</sequence>
<dbReference type="HOGENOM" id="CLU_000445_114_72_0"/>
<dbReference type="SMART" id="SM00086">
    <property type="entry name" value="PAC"/>
    <property type="match status" value="2"/>
</dbReference>
<dbReference type="InterPro" id="IPR035965">
    <property type="entry name" value="PAS-like_dom_sf"/>
</dbReference>
<dbReference type="Pfam" id="PF02518">
    <property type="entry name" value="HATPase_c"/>
    <property type="match status" value="1"/>
</dbReference>
<dbReference type="InterPro" id="IPR036890">
    <property type="entry name" value="HATPase_C_sf"/>
</dbReference>
<comment type="catalytic activity">
    <reaction evidence="1">
        <text>ATP + protein L-histidine = ADP + protein N-phospho-L-histidine.</text>
        <dbReference type="EC" id="2.7.13.3"/>
    </reaction>
</comment>
<dbReference type="InterPro" id="IPR005467">
    <property type="entry name" value="His_kinase_dom"/>
</dbReference>
<dbReference type="InterPro" id="IPR001789">
    <property type="entry name" value="Sig_transdc_resp-reg_receiver"/>
</dbReference>
<dbReference type="InterPro" id="IPR000700">
    <property type="entry name" value="PAS-assoc_C"/>
</dbReference>
<dbReference type="Pfam" id="PF13426">
    <property type="entry name" value="PAS_9"/>
    <property type="match status" value="1"/>
</dbReference>
<keyword evidence="7" id="KW-0175">Coiled coil</keyword>
<dbReference type="PROSITE" id="PS50113">
    <property type="entry name" value="PAC"/>
    <property type="match status" value="2"/>
</dbReference>
<dbReference type="Gene3D" id="3.40.50.2300">
    <property type="match status" value="1"/>
</dbReference>
<evidence type="ECO:0000256" key="2">
    <source>
        <dbReference type="ARBA" id="ARBA00012438"/>
    </source>
</evidence>
<reference evidence="12" key="1">
    <citation type="journal article" date="2015" name="PeerJ">
        <title>First genomic representation of candidate bacterial phylum KSB3 points to enhanced environmental sensing as a trigger of wastewater bulking.</title>
        <authorList>
            <person name="Sekiguchi Y."/>
            <person name="Ohashi A."/>
            <person name="Parks D.H."/>
            <person name="Yamauchi T."/>
            <person name="Tyson G.W."/>
            <person name="Hugenholtz P."/>
        </authorList>
    </citation>
    <scope>NUCLEOTIDE SEQUENCE [LARGE SCALE GENOMIC DNA]</scope>
</reference>
<dbReference type="SMART" id="SM00091">
    <property type="entry name" value="PAS"/>
    <property type="match status" value="2"/>
</dbReference>
<evidence type="ECO:0000256" key="1">
    <source>
        <dbReference type="ARBA" id="ARBA00000085"/>
    </source>
</evidence>
<dbReference type="InterPro" id="IPR003594">
    <property type="entry name" value="HATPase_dom"/>
</dbReference>
<dbReference type="Pfam" id="PF00512">
    <property type="entry name" value="HisKA"/>
    <property type="match status" value="1"/>
</dbReference>
<dbReference type="CDD" id="cd00130">
    <property type="entry name" value="PAS"/>
    <property type="match status" value="2"/>
</dbReference>
<dbReference type="EMBL" id="DF820467">
    <property type="protein sequence ID" value="GAK58475.1"/>
    <property type="molecule type" value="Genomic_DNA"/>
</dbReference>
<evidence type="ECO:0000256" key="5">
    <source>
        <dbReference type="ARBA" id="ARBA00022777"/>
    </source>
</evidence>
<dbReference type="SUPFAM" id="SSF47384">
    <property type="entry name" value="Homodimeric domain of signal transducing histidine kinase"/>
    <property type="match status" value="1"/>
</dbReference>
<feature type="domain" description="PAC" evidence="11">
    <location>
        <begin position="215"/>
        <end position="267"/>
    </location>
</feature>
<feature type="domain" description="PAS" evidence="10">
    <location>
        <begin position="145"/>
        <end position="199"/>
    </location>
</feature>
<dbReference type="SUPFAM" id="SSF55874">
    <property type="entry name" value="ATPase domain of HSP90 chaperone/DNA topoisomerase II/histidine kinase"/>
    <property type="match status" value="1"/>
</dbReference>
<dbReference type="PROSITE" id="PS50109">
    <property type="entry name" value="HIS_KIN"/>
    <property type="match status" value="1"/>
</dbReference>
<keyword evidence="3" id="KW-0597">Phosphoprotein</keyword>
<dbReference type="FunFam" id="3.30.565.10:FF:000006">
    <property type="entry name" value="Sensor histidine kinase WalK"/>
    <property type="match status" value="1"/>
</dbReference>
<evidence type="ECO:0000256" key="6">
    <source>
        <dbReference type="PROSITE-ProRule" id="PRU00169"/>
    </source>
</evidence>
<keyword evidence="5 12" id="KW-0418">Kinase</keyword>
<dbReference type="SMART" id="SM00388">
    <property type="entry name" value="HisKA"/>
    <property type="match status" value="1"/>
</dbReference>
<evidence type="ECO:0000256" key="3">
    <source>
        <dbReference type="ARBA" id="ARBA00022553"/>
    </source>
</evidence>
<dbReference type="GO" id="GO:0006355">
    <property type="term" value="P:regulation of DNA-templated transcription"/>
    <property type="evidence" value="ECO:0007669"/>
    <property type="project" value="InterPro"/>
</dbReference>
<dbReference type="PANTHER" id="PTHR43304:SF1">
    <property type="entry name" value="PAC DOMAIN-CONTAINING PROTEIN"/>
    <property type="match status" value="1"/>
</dbReference>
<dbReference type="InterPro" id="IPR003661">
    <property type="entry name" value="HisK_dim/P_dom"/>
</dbReference>
<comment type="caution">
    <text evidence="6">Lacks conserved residue(s) required for the propagation of feature annotation.</text>
</comment>
<evidence type="ECO:0000256" key="4">
    <source>
        <dbReference type="ARBA" id="ARBA00022679"/>
    </source>
</evidence>
<dbReference type="NCBIfam" id="TIGR00229">
    <property type="entry name" value="sensory_box"/>
    <property type="match status" value="2"/>
</dbReference>
<evidence type="ECO:0000259" key="10">
    <source>
        <dbReference type="PROSITE" id="PS50112"/>
    </source>
</evidence>